<dbReference type="CDD" id="cd00273">
    <property type="entry name" value="Chemokine_CXC"/>
    <property type="match status" value="1"/>
</dbReference>
<dbReference type="Proteomes" id="UP000694562">
    <property type="component" value="Unplaced"/>
</dbReference>
<dbReference type="InterPro" id="IPR036048">
    <property type="entry name" value="Interleukin_8-like_sf"/>
</dbReference>
<comment type="similarity">
    <text evidence="2 6">Belongs to the intercrine alpha (chemokine CxC) family.</text>
</comment>
<dbReference type="InterPro" id="IPR039809">
    <property type="entry name" value="Chemokine_b/g/d"/>
</dbReference>
<evidence type="ECO:0000313" key="9">
    <source>
        <dbReference type="Ensembl" id="ENSFTIP00000016264.1"/>
    </source>
</evidence>
<reference evidence="9" key="2">
    <citation type="submission" date="2025-09" db="UniProtKB">
        <authorList>
            <consortium name="Ensembl"/>
        </authorList>
    </citation>
    <scope>IDENTIFICATION</scope>
</reference>
<accession>A0A8C4UVP3</accession>
<reference evidence="9" key="1">
    <citation type="submission" date="2025-08" db="UniProtKB">
        <authorList>
            <consortium name="Ensembl"/>
        </authorList>
    </citation>
    <scope>IDENTIFICATION</scope>
</reference>
<sequence length="165" mass="18335">MQVLKLNVHLSPDVEDKGLHVSDSTSVSQAHKLQENWGWATFIPQFWRPPDSPFPGSSRRRSPGVPGVRGSWQASAATSPAPLAGELRCRCLRTVSQVIPPRRLARVQLLAEGPHCAVPEVIATTKQGQTLCLDPAAPWVKLILTRIHHRYQDNSQIPVFDEFVH</sequence>
<dbReference type="InterPro" id="IPR018048">
    <property type="entry name" value="Chemokine_CXC_CS"/>
</dbReference>
<keyword evidence="10" id="KW-1185">Reference proteome</keyword>
<evidence type="ECO:0000256" key="7">
    <source>
        <dbReference type="SAM" id="MobiDB-lite"/>
    </source>
</evidence>
<dbReference type="InterPro" id="IPR001089">
    <property type="entry name" value="Chemokine_CXC"/>
</dbReference>
<dbReference type="GO" id="GO:0008009">
    <property type="term" value="F:chemokine activity"/>
    <property type="evidence" value="ECO:0007669"/>
    <property type="project" value="InterPro"/>
</dbReference>
<dbReference type="PROSITE" id="PS00471">
    <property type="entry name" value="SMALL_CYTOKINES_CXC"/>
    <property type="match status" value="1"/>
</dbReference>
<dbReference type="GO" id="GO:0005615">
    <property type="term" value="C:extracellular space"/>
    <property type="evidence" value="ECO:0007669"/>
    <property type="project" value="UniProtKB-UniRule"/>
</dbReference>
<evidence type="ECO:0000259" key="8">
    <source>
        <dbReference type="SMART" id="SM00199"/>
    </source>
</evidence>
<evidence type="ECO:0000256" key="1">
    <source>
        <dbReference type="ARBA" id="ARBA00004613"/>
    </source>
</evidence>
<dbReference type="PANTHER" id="PTHR12015">
    <property type="entry name" value="SMALL INDUCIBLE CYTOKINE A"/>
    <property type="match status" value="1"/>
</dbReference>
<dbReference type="InterPro" id="IPR033899">
    <property type="entry name" value="CXC_Chemokine_domain"/>
</dbReference>
<evidence type="ECO:0000313" key="10">
    <source>
        <dbReference type="Proteomes" id="UP000694562"/>
    </source>
</evidence>
<feature type="region of interest" description="Disordered" evidence="7">
    <location>
        <begin position="51"/>
        <end position="76"/>
    </location>
</feature>
<keyword evidence="3 6" id="KW-0202">Cytokine</keyword>
<dbReference type="InterPro" id="IPR001811">
    <property type="entry name" value="Chemokine_IL8-like_dom"/>
</dbReference>
<protein>
    <recommendedName>
        <fullName evidence="6">C-X-C motif chemokine</fullName>
    </recommendedName>
</protein>
<proteinExistence type="inferred from homology"/>
<evidence type="ECO:0000256" key="4">
    <source>
        <dbReference type="ARBA" id="ARBA00022525"/>
    </source>
</evidence>
<dbReference type="Gene3D" id="2.40.50.40">
    <property type="match status" value="1"/>
</dbReference>
<dbReference type="GO" id="GO:0006955">
    <property type="term" value="P:immune response"/>
    <property type="evidence" value="ECO:0007669"/>
    <property type="project" value="InterPro"/>
</dbReference>
<dbReference type="PANTHER" id="PTHR12015:SF195">
    <property type="entry name" value="CHEMOKINE INTERLEUKIN-8-LIKE DOMAIN-CONTAINING PROTEIN"/>
    <property type="match status" value="1"/>
</dbReference>
<dbReference type="AlphaFoldDB" id="A0A8C4UVP3"/>
<dbReference type="Ensembl" id="ENSFTIT00000016951.1">
    <property type="protein sequence ID" value="ENSFTIP00000016264.1"/>
    <property type="gene ID" value="ENSFTIG00000010778.1"/>
</dbReference>
<organism evidence="9 10">
    <name type="scientific">Falco tinnunculus</name>
    <name type="common">Common kestrel</name>
    <dbReference type="NCBI Taxonomy" id="100819"/>
    <lineage>
        <taxon>Eukaryota</taxon>
        <taxon>Metazoa</taxon>
        <taxon>Chordata</taxon>
        <taxon>Craniata</taxon>
        <taxon>Vertebrata</taxon>
        <taxon>Euteleostomi</taxon>
        <taxon>Archelosauria</taxon>
        <taxon>Archosauria</taxon>
        <taxon>Dinosauria</taxon>
        <taxon>Saurischia</taxon>
        <taxon>Theropoda</taxon>
        <taxon>Coelurosauria</taxon>
        <taxon>Aves</taxon>
        <taxon>Neognathae</taxon>
        <taxon>Neoaves</taxon>
        <taxon>Telluraves</taxon>
        <taxon>Australaves</taxon>
        <taxon>Falconiformes</taxon>
        <taxon>Falconidae</taxon>
        <taxon>Falco</taxon>
    </lineage>
</organism>
<evidence type="ECO:0000256" key="2">
    <source>
        <dbReference type="ARBA" id="ARBA00010665"/>
    </source>
</evidence>
<evidence type="ECO:0000256" key="5">
    <source>
        <dbReference type="ARBA" id="ARBA00023157"/>
    </source>
</evidence>
<dbReference type="PRINTS" id="PR00437">
    <property type="entry name" value="SMALLCYTKCXC"/>
</dbReference>
<keyword evidence="6" id="KW-0145">Chemotaxis</keyword>
<dbReference type="FunFam" id="2.40.50.40:FF:000004">
    <property type="entry name" value="C-X-C motif chemokine"/>
    <property type="match status" value="1"/>
</dbReference>
<comment type="subcellular location">
    <subcellularLocation>
        <location evidence="1 6">Secreted</location>
    </subcellularLocation>
</comment>
<keyword evidence="4 6" id="KW-0964">Secreted</keyword>
<dbReference type="OrthoDB" id="8872899at2759"/>
<keyword evidence="5" id="KW-1015">Disulfide bond</keyword>
<dbReference type="PRINTS" id="PR00436">
    <property type="entry name" value="INTERLEUKIN8"/>
</dbReference>
<evidence type="ECO:0000256" key="6">
    <source>
        <dbReference type="RuleBase" id="RU361149"/>
    </source>
</evidence>
<dbReference type="SUPFAM" id="SSF54117">
    <property type="entry name" value="Interleukin 8-like chemokines"/>
    <property type="match status" value="1"/>
</dbReference>
<dbReference type="SMART" id="SM00199">
    <property type="entry name" value="SCY"/>
    <property type="match status" value="1"/>
</dbReference>
<feature type="domain" description="Chemokine interleukin-8-like" evidence="8">
    <location>
        <begin position="86"/>
        <end position="147"/>
    </location>
</feature>
<dbReference type="Pfam" id="PF00048">
    <property type="entry name" value="IL8"/>
    <property type="match status" value="1"/>
</dbReference>
<evidence type="ECO:0000256" key="3">
    <source>
        <dbReference type="ARBA" id="ARBA00022514"/>
    </source>
</evidence>
<dbReference type="GO" id="GO:0006952">
    <property type="term" value="P:defense response"/>
    <property type="evidence" value="ECO:0007669"/>
    <property type="project" value="InterPro"/>
</dbReference>
<name>A0A8C4UVP3_FALTI</name>